<organism evidence="3">
    <name type="scientific">Rhizopus microsporus var. microsporus</name>
    <dbReference type="NCBI Taxonomy" id="86635"/>
    <lineage>
        <taxon>Eukaryota</taxon>
        <taxon>Fungi</taxon>
        <taxon>Fungi incertae sedis</taxon>
        <taxon>Mucoromycota</taxon>
        <taxon>Mucoromycotina</taxon>
        <taxon>Mucoromycetes</taxon>
        <taxon>Mucorales</taxon>
        <taxon>Mucorineae</taxon>
        <taxon>Rhizopodaceae</taxon>
        <taxon>Rhizopus</taxon>
    </lineage>
</organism>
<dbReference type="PROSITE" id="PS50828">
    <property type="entry name" value="SMR"/>
    <property type="match status" value="1"/>
</dbReference>
<dbReference type="InterPro" id="IPR013899">
    <property type="entry name" value="DUF1771"/>
</dbReference>
<dbReference type="Gene3D" id="3.30.1370.110">
    <property type="match status" value="1"/>
</dbReference>
<dbReference type="SMART" id="SM00463">
    <property type="entry name" value="SMR"/>
    <property type="match status" value="1"/>
</dbReference>
<dbReference type="PANTHER" id="PTHR47417:SF1">
    <property type="entry name" value="SMR DOMAIN-CONTAINING PROTEIN YPL199C"/>
    <property type="match status" value="1"/>
</dbReference>
<dbReference type="Proteomes" id="UP000242414">
    <property type="component" value="Unassembled WGS sequence"/>
</dbReference>
<feature type="domain" description="Smr" evidence="2">
    <location>
        <begin position="132"/>
        <end position="208"/>
    </location>
</feature>
<gene>
    <name evidence="3" type="ORF">BCV72DRAFT_36627</name>
</gene>
<proteinExistence type="predicted"/>
<dbReference type="SUPFAM" id="SSF160443">
    <property type="entry name" value="SMR domain-like"/>
    <property type="match status" value="1"/>
</dbReference>
<sequence length="233" mass="26381">MGNSQSIEKVTTVVQEGIKIYETVKKQQNQDQYQHYEQHYVQQQTSVHYQHSHDVDDDDQYSSLRQRAHEEAEKRNELYAASQAAYQSGDGAEAKQLSIQGHKHDERMKEFNRQAAEYIYAKKNQGRPPNEIDLHGLFVTEASEKVEQAIQHCQSAGMDHLVIIVGKGLHSPGQIAKLKPAIIELVRKYNVSCQPNIPNPGCLYVEFGKGTGDLSWLDRITDKMAKGDACVIM</sequence>
<reference evidence="3" key="1">
    <citation type="journal article" date="2016" name="Proc. Natl. Acad. Sci. U.S.A.">
        <title>Lipid metabolic changes in an early divergent fungus govern the establishment of a mutualistic symbiosis with endobacteria.</title>
        <authorList>
            <person name="Lastovetsky O.A."/>
            <person name="Gaspar M.L."/>
            <person name="Mondo S.J."/>
            <person name="LaButti K.M."/>
            <person name="Sandor L."/>
            <person name="Grigoriev I.V."/>
            <person name="Henry S.A."/>
            <person name="Pawlowska T.E."/>
        </authorList>
    </citation>
    <scope>NUCLEOTIDE SEQUENCE [LARGE SCALE GENOMIC DNA]</scope>
    <source>
        <strain evidence="3">ATCC 52814</strain>
    </source>
</reference>
<accession>A0A1X0QTT6</accession>
<dbReference type="InterPro" id="IPR036063">
    <property type="entry name" value="Smr_dom_sf"/>
</dbReference>
<evidence type="ECO:0000256" key="1">
    <source>
        <dbReference type="SAM" id="MobiDB-lite"/>
    </source>
</evidence>
<dbReference type="Pfam" id="PF01713">
    <property type="entry name" value="Smr"/>
    <property type="match status" value="1"/>
</dbReference>
<evidence type="ECO:0000313" key="3">
    <source>
        <dbReference type="EMBL" id="ORE03167.1"/>
    </source>
</evidence>
<dbReference type="VEuPathDB" id="FungiDB:BCV72DRAFT_36627"/>
<dbReference type="Pfam" id="PF08590">
    <property type="entry name" value="DUF1771"/>
    <property type="match status" value="1"/>
</dbReference>
<dbReference type="InterPro" id="IPR053020">
    <property type="entry name" value="Smr_domain_protein"/>
</dbReference>
<dbReference type="PANTHER" id="PTHR47417">
    <property type="entry name" value="SMR DOMAIN-CONTAINING PROTEIN YPL199C"/>
    <property type="match status" value="1"/>
</dbReference>
<protein>
    <submittedName>
        <fullName evidence="3">DUF1771-domain-containing protein</fullName>
    </submittedName>
</protein>
<dbReference type="EMBL" id="KV922015">
    <property type="protein sequence ID" value="ORE03167.1"/>
    <property type="molecule type" value="Genomic_DNA"/>
</dbReference>
<evidence type="ECO:0000259" key="2">
    <source>
        <dbReference type="PROSITE" id="PS50828"/>
    </source>
</evidence>
<feature type="region of interest" description="Disordered" evidence="1">
    <location>
        <begin position="43"/>
        <end position="75"/>
    </location>
</feature>
<dbReference type="OrthoDB" id="3231855at2759"/>
<name>A0A1X0QTT6_RHIZD</name>
<dbReference type="SMART" id="SM01162">
    <property type="entry name" value="DUF1771"/>
    <property type="match status" value="1"/>
</dbReference>
<dbReference type="AlphaFoldDB" id="A0A1X0QTT6"/>
<dbReference type="InterPro" id="IPR002625">
    <property type="entry name" value="Smr_dom"/>
</dbReference>